<feature type="domain" description="Protein kinase" evidence="4">
    <location>
        <begin position="1"/>
        <end position="213"/>
    </location>
</feature>
<organism evidence="5">
    <name type="scientific">Prymnesium polylepis</name>
    <dbReference type="NCBI Taxonomy" id="72548"/>
    <lineage>
        <taxon>Eukaryota</taxon>
        <taxon>Haptista</taxon>
        <taxon>Haptophyta</taxon>
        <taxon>Prymnesiophyceae</taxon>
        <taxon>Prymnesiales</taxon>
        <taxon>Prymnesiaceae</taxon>
        <taxon>Prymnesium</taxon>
    </lineage>
</organism>
<dbReference type="GO" id="GO:0004674">
    <property type="term" value="F:protein serine/threonine kinase activity"/>
    <property type="evidence" value="ECO:0007669"/>
    <property type="project" value="TreeGrafter"/>
</dbReference>
<keyword evidence="1" id="KW-0547">Nucleotide-binding</keyword>
<dbReference type="PRINTS" id="PR00109">
    <property type="entry name" value="TYRKINASE"/>
</dbReference>
<dbReference type="SMART" id="SM00220">
    <property type="entry name" value="S_TKc"/>
    <property type="match status" value="1"/>
</dbReference>
<protein>
    <recommendedName>
        <fullName evidence="4">Protein kinase domain-containing protein</fullName>
    </recommendedName>
</protein>
<dbReference type="PANTHER" id="PTHR24346:SF30">
    <property type="entry name" value="MATERNAL EMBRYONIC LEUCINE ZIPPER KINASE"/>
    <property type="match status" value="1"/>
</dbReference>
<dbReference type="Pfam" id="PF00069">
    <property type="entry name" value="Pkinase"/>
    <property type="match status" value="1"/>
</dbReference>
<sequence>MRSELALAGKLSHPHIIAPRSVVRRGDHVEVEMEYAPGGSLSDLLKRVKYGPTGRLDEVHARRIFSQLVEAVAYLHANGVVHNDIKPPNVMFDGAGAARLIDFGNATRAAEVRDAILIGTPAYMPPEAFRPEPRDSRVGDVWSLGVLLVNLLSAGEFPFVGRDEDAIKHAICSAPPGIPDGVSAAGAELVRRLLTKAPKDRPAIGDVRADAWMRGAPAERQPPPSVAVAKELPAAGGRPRQQTRPW</sequence>
<proteinExistence type="predicted"/>
<dbReference type="InterPro" id="IPR008271">
    <property type="entry name" value="Ser/Thr_kinase_AS"/>
</dbReference>
<dbReference type="GO" id="GO:0005737">
    <property type="term" value="C:cytoplasm"/>
    <property type="evidence" value="ECO:0007669"/>
    <property type="project" value="TreeGrafter"/>
</dbReference>
<dbReference type="PROSITE" id="PS00108">
    <property type="entry name" value="PROTEIN_KINASE_ST"/>
    <property type="match status" value="1"/>
</dbReference>
<feature type="region of interest" description="Disordered" evidence="3">
    <location>
        <begin position="214"/>
        <end position="246"/>
    </location>
</feature>
<evidence type="ECO:0000256" key="1">
    <source>
        <dbReference type="ARBA" id="ARBA00022741"/>
    </source>
</evidence>
<dbReference type="GO" id="GO:0035556">
    <property type="term" value="P:intracellular signal transduction"/>
    <property type="evidence" value="ECO:0007669"/>
    <property type="project" value="TreeGrafter"/>
</dbReference>
<dbReference type="AlphaFoldDB" id="A0A7S4M3R1"/>
<evidence type="ECO:0000256" key="3">
    <source>
        <dbReference type="SAM" id="MobiDB-lite"/>
    </source>
</evidence>
<dbReference type="InterPro" id="IPR001245">
    <property type="entry name" value="Ser-Thr/Tyr_kinase_cat_dom"/>
</dbReference>
<dbReference type="PANTHER" id="PTHR24346">
    <property type="entry name" value="MAP/MICROTUBULE AFFINITY-REGULATING KINASE"/>
    <property type="match status" value="1"/>
</dbReference>
<name>A0A7S4M3R1_9EUKA</name>
<evidence type="ECO:0000313" key="5">
    <source>
        <dbReference type="EMBL" id="CAE2198383.1"/>
    </source>
</evidence>
<dbReference type="GO" id="GO:0005524">
    <property type="term" value="F:ATP binding"/>
    <property type="evidence" value="ECO:0007669"/>
    <property type="project" value="UniProtKB-KW"/>
</dbReference>
<evidence type="ECO:0000256" key="2">
    <source>
        <dbReference type="ARBA" id="ARBA00022840"/>
    </source>
</evidence>
<keyword evidence="2" id="KW-0067">ATP-binding</keyword>
<accession>A0A7S4M3R1</accession>
<reference evidence="5" key="1">
    <citation type="submission" date="2021-01" db="EMBL/GenBank/DDBJ databases">
        <authorList>
            <person name="Corre E."/>
            <person name="Pelletier E."/>
            <person name="Niang G."/>
            <person name="Scheremetjew M."/>
            <person name="Finn R."/>
            <person name="Kale V."/>
            <person name="Holt S."/>
            <person name="Cochrane G."/>
            <person name="Meng A."/>
            <person name="Brown T."/>
            <person name="Cohen L."/>
        </authorList>
    </citation>
    <scope>NUCLEOTIDE SEQUENCE</scope>
    <source>
        <strain evidence="5">UIO037</strain>
    </source>
</reference>
<dbReference type="PIRSF" id="PIRSF000654">
    <property type="entry name" value="Integrin-linked_kinase"/>
    <property type="match status" value="1"/>
</dbReference>
<gene>
    <name evidence="5" type="ORF">CPOL0286_LOCUS3737</name>
</gene>
<dbReference type="SUPFAM" id="SSF56112">
    <property type="entry name" value="Protein kinase-like (PK-like)"/>
    <property type="match status" value="1"/>
</dbReference>
<dbReference type="Gene3D" id="1.10.510.10">
    <property type="entry name" value="Transferase(Phosphotransferase) domain 1"/>
    <property type="match status" value="1"/>
</dbReference>
<dbReference type="EMBL" id="HBKO01007992">
    <property type="protein sequence ID" value="CAE2198383.1"/>
    <property type="molecule type" value="Transcribed_RNA"/>
</dbReference>
<dbReference type="InterPro" id="IPR000719">
    <property type="entry name" value="Prot_kinase_dom"/>
</dbReference>
<evidence type="ECO:0000259" key="4">
    <source>
        <dbReference type="PROSITE" id="PS50011"/>
    </source>
</evidence>
<dbReference type="InterPro" id="IPR011009">
    <property type="entry name" value="Kinase-like_dom_sf"/>
</dbReference>
<dbReference type="PROSITE" id="PS50011">
    <property type="entry name" value="PROTEIN_KINASE_DOM"/>
    <property type="match status" value="1"/>
</dbReference>